<evidence type="ECO:0000313" key="3">
    <source>
        <dbReference type="Proteomes" id="UP001500542"/>
    </source>
</evidence>
<organism evidence="2 3">
    <name type="scientific">Kribbella koreensis</name>
    <dbReference type="NCBI Taxonomy" id="57909"/>
    <lineage>
        <taxon>Bacteria</taxon>
        <taxon>Bacillati</taxon>
        <taxon>Actinomycetota</taxon>
        <taxon>Actinomycetes</taxon>
        <taxon>Propionibacteriales</taxon>
        <taxon>Kribbellaceae</taxon>
        <taxon>Kribbella</taxon>
    </lineage>
</organism>
<proteinExistence type="predicted"/>
<dbReference type="InterPro" id="IPR002575">
    <property type="entry name" value="Aminoglycoside_PTrfase"/>
</dbReference>
<dbReference type="InterPro" id="IPR011009">
    <property type="entry name" value="Kinase-like_dom_sf"/>
</dbReference>
<accession>A0ABN1RJK3</accession>
<gene>
    <name evidence="2" type="ORF">GCM10009554_70610</name>
</gene>
<evidence type="ECO:0000259" key="1">
    <source>
        <dbReference type="Pfam" id="PF01636"/>
    </source>
</evidence>
<dbReference type="SUPFAM" id="SSF56112">
    <property type="entry name" value="Protein kinase-like (PK-like)"/>
    <property type="match status" value="1"/>
</dbReference>
<dbReference type="RefSeq" id="WP_343980666.1">
    <property type="nucleotide sequence ID" value="NZ_BAAAHK010000019.1"/>
</dbReference>
<keyword evidence="3" id="KW-1185">Reference proteome</keyword>
<dbReference type="EMBL" id="BAAAHK010000019">
    <property type="protein sequence ID" value="GAA0958408.1"/>
    <property type="molecule type" value="Genomic_DNA"/>
</dbReference>
<name>A0ABN1RJK3_9ACTN</name>
<dbReference type="Pfam" id="PF01636">
    <property type="entry name" value="APH"/>
    <property type="match status" value="1"/>
</dbReference>
<dbReference type="Proteomes" id="UP001500542">
    <property type="component" value="Unassembled WGS sequence"/>
</dbReference>
<reference evidence="2 3" key="1">
    <citation type="journal article" date="2019" name="Int. J. Syst. Evol. Microbiol.">
        <title>The Global Catalogue of Microorganisms (GCM) 10K type strain sequencing project: providing services to taxonomists for standard genome sequencing and annotation.</title>
        <authorList>
            <consortium name="The Broad Institute Genomics Platform"/>
            <consortium name="The Broad Institute Genome Sequencing Center for Infectious Disease"/>
            <person name="Wu L."/>
            <person name="Ma J."/>
        </authorList>
    </citation>
    <scope>NUCLEOTIDE SEQUENCE [LARGE SCALE GENOMIC DNA]</scope>
    <source>
        <strain evidence="2 3">JCM 10977</strain>
    </source>
</reference>
<dbReference type="Gene3D" id="3.90.1200.10">
    <property type="match status" value="1"/>
</dbReference>
<protein>
    <recommendedName>
        <fullName evidence="1">Aminoglycoside phosphotransferase domain-containing protein</fullName>
    </recommendedName>
</protein>
<feature type="domain" description="Aminoglycoside phosphotransferase" evidence="1">
    <location>
        <begin position="167"/>
        <end position="336"/>
    </location>
</feature>
<comment type="caution">
    <text evidence="2">The sequence shown here is derived from an EMBL/GenBank/DDBJ whole genome shotgun (WGS) entry which is preliminary data.</text>
</comment>
<evidence type="ECO:0000313" key="2">
    <source>
        <dbReference type="EMBL" id="GAA0958408.1"/>
    </source>
</evidence>
<sequence>MEALVSLGSRYLGQVPLFEADRPWWSEVAATTRYLDELLGVPTFVLRLVHADNAELGHGGRVVFHVQVAGEPRAGVLDPTPRADWPEIIAAQPLRATWAEVDGPQRLVDWATGIVGAAGKPVQYKTWNLSCLIQLPDAGAWAKATSRFCSVDADVISHVHQYDSQLAPAVLGIDLENRWSLLAHAPGTDCWEPDPATIEDIVSRWVAVQSAIADDDLRVPQLLPADLPAELDRLLAGEVGDRLTPTELTQAHTLRAQLPAIISELDSAGLPNTLVHGDFHPGNWRSDGTHRVIVDWADSYVGHPATDLQRLTNWLPTEKRPLAVQTWTTAWQSAHPSSNPLRALKPMSVLIHLLGAATYQRFLDNIEPDERIYHEDDPTNEIRAAIQATLTPDH</sequence>